<organism evidence="15 16">
    <name type="scientific">Acinetobacter sichuanensis</name>
    <dbReference type="NCBI Taxonomy" id="2136183"/>
    <lineage>
        <taxon>Bacteria</taxon>
        <taxon>Pseudomonadati</taxon>
        <taxon>Pseudomonadota</taxon>
        <taxon>Gammaproteobacteria</taxon>
        <taxon>Moraxellales</taxon>
        <taxon>Moraxellaceae</taxon>
        <taxon>Acinetobacter</taxon>
    </lineage>
</organism>
<dbReference type="OrthoDB" id="9785953at2"/>
<feature type="binding site" evidence="9">
    <location>
        <position position="461"/>
    </location>
    <ligand>
        <name>Mg(2+)</name>
        <dbReference type="ChEBI" id="CHEBI:18420"/>
    </ligand>
</feature>
<dbReference type="Pfam" id="PF02775">
    <property type="entry name" value="TPP_enzyme_C"/>
    <property type="match status" value="1"/>
</dbReference>
<dbReference type="CDD" id="cd02005">
    <property type="entry name" value="TPP_PDC_IPDC"/>
    <property type="match status" value="1"/>
</dbReference>
<feature type="binding site" evidence="9">
    <location>
        <position position="463"/>
    </location>
    <ligand>
        <name>Mg(2+)</name>
        <dbReference type="ChEBI" id="CHEBI:18420"/>
    </ligand>
</feature>
<dbReference type="InterPro" id="IPR000399">
    <property type="entry name" value="TPP-bd_CS"/>
</dbReference>
<evidence type="ECO:0000259" key="12">
    <source>
        <dbReference type="Pfam" id="PF02775"/>
    </source>
</evidence>
<dbReference type="GO" id="GO:0030976">
    <property type="term" value="F:thiamine pyrophosphate binding"/>
    <property type="evidence" value="ECO:0007669"/>
    <property type="project" value="InterPro"/>
</dbReference>
<dbReference type="PANTHER" id="PTHR43452:SF30">
    <property type="entry name" value="PYRUVATE DECARBOXYLASE ISOZYME 1-RELATED"/>
    <property type="match status" value="1"/>
</dbReference>
<evidence type="ECO:0000313" key="15">
    <source>
        <dbReference type="EMBL" id="RFC85516.1"/>
    </source>
</evidence>
<dbReference type="Gene3D" id="3.40.50.970">
    <property type="match status" value="2"/>
</dbReference>
<evidence type="ECO:0000259" key="13">
    <source>
        <dbReference type="Pfam" id="PF02776"/>
    </source>
</evidence>
<comment type="cofactor">
    <cofactor evidence="9">
        <name>Mg(2+)</name>
        <dbReference type="ChEBI" id="CHEBI:18420"/>
    </cofactor>
    <text evidence="9">Binds 1 Mg(2+) per subunit.</text>
</comment>
<dbReference type="PANTHER" id="PTHR43452">
    <property type="entry name" value="PYRUVATE DECARBOXYLASE"/>
    <property type="match status" value="1"/>
</dbReference>
<protein>
    <submittedName>
        <fullName evidence="15">Alpha-keto acid decarboxylase family protein</fullName>
    </submittedName>
</protein>
<dbReference type="GO" id="GO:0000287">
    <property type="term" value="F:magnesium ion binding"/>
    <property type="evidence" value="ECO:0007669"/>
    <property type="project" value="InterPro"/>
</dbReference>
<reference evidence="14" key="1">
    <citation type="journal article" date="2014" name="Int. J. Syst. Evol. Microbiol.">
        <title>Complete genome of a new Firmicutes species belonging to the dominant human colonic microbiota ('Ruminococcus bicirculans') reveals two chromosomes and a selective capacity to utilize plant glucans.</title>
        <authorList>
            <consortium name="NISC Comparative Sequencing Program"/>
            <person name="Wegmann U."/>
            <person name="Louis P."/>
            <person name="Goesmann A."/>
            <person name="Henrissat B."/>
            <person name="Duncan S.H."/>
            <person name="Flint H.J."/>
        </authorList>
    </citation>
    <scope>NUCLEOTIDE SEQUENCE</scope>
    <source>
        <strain evidence="14">KCTC 62575</strain>
    </source>
</reference>
<dbReference type="InterPro" id="IPR029061">
    <property type="entry name" value="THDP-binding"/>
</dbReference>
<dbReference type="InterPro" id="IPR012110">
    <property type="entry name" value="PDC/IPDC-like"/>
</dbReference>
<evidence type="ECO:0000256" key="3">
    <source>
        <dbReference type="ARBA" id="ARBA00007812"/>
    </source>
</evidence>
<reference evidence="17" key="3">
    <citation type="journal article" date="2019" name="Int. J. Syst. Evol. Microbiol.">
        <title>The Global Catalogue of Microorganisms (GCM) 10K type strain sequencing project: providing services to taxonomists for standard genome sequencing and annotation.</title>
        <authorList>
            <consortium name="The Broad Institute Genomics Platform"/>
            <consortium name="The Broad Institute Genome Sequencing Center for Infectious Disease"/>
            <person name="Wu L."/>
            <person name="Ma J."/>
        </authorList>
    </citation>
    <scope>NUCLEOTIDE SEQUENCE [LARGE SCALE GENOMIC DNA]</scope>
    <source>
        <strain evidence="17">KCTC 62575</strain>
    </source>
</reference>
<evidence type="ECO:0000256" key="6">
    <source>
        <dbReference type="ARBA" id="ARBA00022842"/>
    </source>
</evidence>
<dbReference type="InterPro" id="IPR012001">
    <property type="entry name" value="Thiamin_PyroP_enz_TPP-bd_dom"/>
</dbReference>
<dbReference type="RefSeq" id="WP_107006561.1">
    <property type="nucleotide sequence ID" value="NZ_JBHRSF010000071.1"/>
</dbReference>
<dbReference type="GO" id="GO:0004737">
    <property type="term" value="F:pyruvate decarboxylase activity"/>
    <property type="evidence" value="ECO:0007669"/>
    <property type="project" value="TreeGrafter"/>
</dbReference>
<evidence type="ECO:0000256" key="8">
    <source>
        <dbReference type="ARBA" id="ARBA00023239"/>
    </source>
</evidence>
<dbReference type="InterPro" id="IPR047214">
    <property type="entry name" value="TPP_PDC_IPDC"/>
</dbReference>
<comment type="similarity">
    <text evidence="3 10">Belongs to the TPP enzyme family.</text>
</comment>
<dbReference type="Pfam" id="PF02776">
    <property type="entry name" value="TPP_enzyme_N"/>
    <property type="match status" value="1"/>
</dbReference>
<reference evidence="15 16" key="2">
    <citation type="submission" date="2018-08" db="EMBL/GenBank/DDBJ databases">
        <title>The draft genome of Acinetobacter sichuanensis strain WCHAc060041.</title>
        <authorList>
            <person name="Qin J."/>
            <person name="Feng Y."/>
            <person name="Zong Z."/>
        </authorList>
    </citation>
    <scope>NUCLEOTIDE SEQUENCE [LARGE SCALE GENOMIC DNA]</scope>
    <source>
        <strain evidence="15 16">WCHAc060041</strain>
    </source>
</reference>
<accession>A0A371YVL2</accession>
<reference evidence="14" key="4">
    <citation type="submission" date="2024-09" db="EMBL/GenBank/DDBJ databases">
        <authorList>
            <person name="Sun Q."/>
            <person name="Mori K."/>
        </authorList>
    </citation>
    <scope>NUCLEOTIDE SEQUENCE</scope>
    <source>
        <strain evidence="14">KCTC 62575</strain>
    </source>
</reference>
<dbReference type="InterPro" id="IPR012000">
    <property type="entry name" value="Thiamin_PyroP_enz_cen_dom"/>
</dbReference>
<name>A0A371YVL2_9GAMM</name>
<keyword evidence="5" id="KW-0210">Decarboxylase</keyword>
<evidence type="ECO:0000256" key="1">
    <source>
        <dbReference type="ARBA" id="ARBA00001920"/>
    </source>
</evidence>
<evidence type="ECO:0000256" key="10">
    <source>
        <dbReference type="RuleBase" id="RU362132"/>
    </source>
</evidence>
<dbReference type="InterPro" id="IPR011766">
    <property type="entry name" value="TPP_enzyme_TPP-bd"/>
</dbReference>
<dbReference type="GO" id="GO:0005829">
    <property type="term" value="C:cytosol"/>
    <property type="evidence" value="ECO:0007669"/>
    <property type="project" value="TreeGrafter"/>
</dbReference>
<dbReference type="FunFam" id="3.40.50.970:FF:000024">
    <property type="entry name" value="Pyruvate decarboxylase isozyme"/>
    <property type="match status" value="1"/>
</dbReference>
<dbReference type="Gene3D" id="3.40.50.1220">
    <property type="entry name" value="TPP-binding domain"/>
    <property type="match status" value="1"/>
</dbReference>
<dbReference type="Proteomes" id="UP001595455">
    <property type="component" value="Unassembled WGS sequence"/>
</dbReference>
<evidence type="ECO:0000313" key="17">
    <source>
        <dbReference type="Proteomes" id="UP001595455"/>
    </source>
</evidence>
<keyword evidence="7 10" id="KW-0786">Thiamine pyrophosphate</keyword>
<keyword evidence="17" id="KW-1185">Reference proteome</keyword>
<evidence type="ECO:0000256" key="9">
    <source>
        <dbReference type="PIRSR" id="PIRSR036565-2"/>
    </source>
</evidence>
<evidence type="ECO:0000259" key="11">
    <source>
        <dbReference type="Pfam" id="PF00205"/>
    </source>
</evidence>
<feature type="domain" description="Thiamine pyrophosphate enzyme central" evidence="11">
    <location>
        <begin position="198"/>
        <end position="310"/>
    </location>
</feature>
<feature type="domain" description="Thiamine pyrophosphate enzyme N-terminal TPP-binding" evidence="13">
    <location>
        <begin position="5"/>
        <end position="110"/>
    </location>
</feature>
<sequence>MLIEIGKYLNKRLQELGIKHVFGVPGDFNLSYLEQIEEEKQLDFVGNCNELNAAYAADGYARINGFSALATTYGVGDLSAINGIAGAYTENVAVVHISGIPPLHAVKNGALLHHTLVDGNYDNIMNCMREFTVAQTRLTPANAAKEIDRVLQQCFIEKRPVHIQLPSDITHVKIQVEDQPLNFVMPKSDPELLENAIEILASAIVHAKSPVLLIDNEAQIFQVTQLVEKLANQYAIPYVCLNTAKNIVDESSQLFAGVYVGAASQQIVRQLVENSDCLIAIGARFTDVGSGYFTHQINPKTFVDIKQYDLNIFGQNFPAIELSEFLTALCHALPTRKVLKPVLEATPFVPQSIQASRKLSHDILWKYIGAFLKENDVVIGEVGTSNSALSGIRLPKTAKYIAQPIWGSIGYTLPALLGAMKAAPKRRHILFIGDGSIQLTMQELSTIIRYDLKPIIFVINNGGYTIERLILGEKAAYNDIQNWKYTEMVHVFNGKNTYETCIVETVLELEQALEKINDHQHLSFIELKLPAMDAPLSLQKFADVVARYDYGDHAYQKLKMPEQYIKCQDAISF</sequence>
<keyword evidence="6 9" id="KW-0460">Magnesium</keyword>
<keyword evidence="4 9" id="KW-0479">Metal-binding</keyword>
<proteinExistence type="inferred from homology"/>
<dbReference type="PROSITE" id="PS00187">
    <property type="entry name" value="TPP_ENZYMES"/>
    <property type="match status" value="1"/>
</dbReference>
<dbReference type="EMBL" id="JBHRSF010000071">
    <property type="protein sequence ID" value="MFC2996573.1"/>
    <property type="molecule type" value="Genomic_DNA"/>
</dbReference>
<evidence type="ECO:0000313" key="16">
    <source>
        <dbReference type="Proteomes" id="UP000240957"/>
    </source>
</evidence>
<dbReference type="InterPro" id="IPR029035">
    <property type="entry name" value="DHS-like_NAD/FAD-binding_dom"/>
</dbReference>
<evidence type="ECO:0000256" key="4">
    <source>
        <dbReference type="ARBA" id="ARBA00022723"/>
    </source>
</evidence>
<dbReference type="SUPFAM" id="SSF52467">
    <property type="entry name" value="DHS-like NAD/FAD-binding domain"/>
    <property type="match status" value="1"/>
</dbReference>
<dbReference type="EMBL" id="PYIX02000001">
    <property type="protein sequence ID" value="RFC85516.1"/>
    <property type="molecule type" value="Genomic_DNA"/>
</dbReference>
<dbReference type="Pfam" id="PF00205">
    <property type="entry name" value="TPP_enzyme_M"/>
    <property type="match status" value="1"/>
</dbReference>
<dbReference type="PIRSF" id="PIRSF036565">
    <property type="entry name" value="Pyruvt_ip_decrb"/>
    <property type="match status" value="1"/>
</dbReference>
<feature type="domain" description="Thiamine pyrophosphate enzyme TPP-binding" evidence="12">
    <location>
        <begin position="382"/>
        <end position="526"/>
    </location>
</feature>
<dbReference type="CDD" id="cd07038">
    <property type="entry name" value="TPP_PYR_PDC_IPDC_like"/>
    <property type="match status" value="1"/>
</dbReference>
<dbReference type="Proteomes" id="UP000240957">
    <property type="component" value="Unassembled WGS sequence"/>
</dbReference>
<comment type="cofactor">
    <cofactor evidence="1">
        <name>a metal cation</name>
        <dbReference type="ChEBI" id="CHEBI:25213"/>
    </cofactor>
</comment>
<dbReference type="InterPro" id="IPR047213">
    <property type="entry name" value="TPP_PYR_PDC_IPDC-like"/>
</dbReference>
<gene>
    <name evidence="14" type="ORF">ACFODO_15145</name>
    <name evidence="15" type="ORF">C9E89_000925</name>
</gene>
<comment type="caution">
    <text evidence="15">The sequence shown here is derived from an EMBL/GenBank/DDBJ whole genome shotgun (WGS) entry which is preliminary data.</text>
</comment>
<dbReference type="FunFam" id="3.40.50.970:FF:000019">
    <property type="entry name" value="Pyruvate decarboxylase isozyme"/>
    <property type="match status" value="1"/>
</dbReference>
<feature type="binding site" evidence="9">
    <location>
        <position position="434"/>
    </location>
    <ligand>
        <name>Mg(2+)</name>
        <dbReference type="ChEBI" id="CHEBI:18420"/>
    </ligand>
</feature>
<dbReference type="GO" id="GO:0000949">
    <property type="term" value="P:aromatic amino acid family catabolic process to alcohol via Ehrlich pathway"/>
    <property type="evidence" value="ECO:0007669"/>
    <property type="project" value="TreeGrafter"/>
</dbReference>
<dbReference type="AlphaFoldDB" id="A0A371YVL2"/>
<dbReference type="SUPFAM" id="SSF52518">
    <property type="entry name" value="Thiamin diphosphate-binding fold (THDP-binding)"/>
    <property type="match status" value="2"/>
</dbReference>
<evidence type="ECO:0000256" key="2">
    <source>
        <dbReference type="ARBA" id="ARBA00001964"/>
    </source>
</evidence>
<comment type="cofactor">
    <cofactor evidence="2">
        <name>thiamine diphosphate</name>
        <dbReference type="ChEBI" id="CHEBI:58937"/>
    </cofactor>
</comment>
<evidence type="ECO:0000313" key="14">
    <source>
        <dbReference type="EMBL" id="MFC2996573.1"/>
    </source>
</evidence>
<evidence type="ECO:0000256" key="7">
    <source>
        <dbReference type="ARBA" id="ARBA00023052"/>
    </source>
</evidence>
<keyword evidence="8" id="KW-0456">Lyase</keyword>
<evidence type="ECO:0000256" key="5">
    <source>
        <dbReference type="ARBA" id="ARBA00022793"/>
    </source>
</evidence>